<feature type="region of interest" description="Disordered" evidence="1">
    <location>
        <begin position="141"/>
        <end position="184"/>
    </location>
</feature>
<sequence>MLVALLVLAGLVAAGVYTGVLGGGSDDVSVQQVPTCGPATKAALRPRDVRLNVYNGTSRAGLAGDTAETLRSRGFAVGTVANDPKDTHPKGTAVVRYGPKGVAAAKLVAKQLPSPKPQQDKRKGGSVDLVLGAKFDRLAAAPKPTASATPTPSCTTAPATTGSTKPTTKPTSRTPTSRATSKQG</sequence>
<dbReference type="InterPro" id="IPR027381">
    <property type="entry name" value="LytR/CpsA/Psr_C"/>
</dbReference>
<gene>
    <name evidence="3" type="ORF">GCM10025868_18830</name>
</gene>
<organism evidence="3 4">
    <name type="scientific">Angustibacter aerolatus</name>
    <dbReference type="NCBI Taxonomy" id="1162965"/>
    <lineage>
        <taxon>Bacteria</taxon>
        <taxon>Bacillati</taxon>
        <taxon>Actinomycetota</taxon>
        <taxon>Actinomycetes</taxon>
        <taxon>Kineosporiales</taxon>
        <taxon>Kineosporiaceae</taxon>
    </lineage>
</organism>
<evidence type="ECO:0000259" key="2">
    <source>
        <dbReference type="Pfam" id="PF13399"/>
    </source>
</evidence>
<evidence type="ECO:0000313" key="3">
    <source>
        <dbReference type="EMBL" id="GMA86633.1"/>
    </source>
</evidence>
<dbReference type="Proteomes" id="UP001157017">
    <property type="component" value="Unassembled WGS sequence"/>
</dbReference>
<dbReference type="EMBL" id="BSUZ01000001">
    <property type="protein sequence ID" value="GMA86633.1"/>
    <property type="molecule type" value="Genomic_DNA"/>
</dbReference>
<feature type="domain" description="LytR/CpsA/Psr regulator C-terminal" evidence="2">
    <location>
        <begin position="48"/>
        <end position="135"/>
    </location>
</feature>
<protein>
    <recommendedName>
        <fullName evidence="2">LytR/CpsA/Psr regulator C-terminal domain-containing protein</fullName>
    </recommendedName>
</protein>
<keyword evidence="4" id="KW-1185">Reference proteome</keyword>
<evidence type="ECO:0000313" key="4">
    <source>
        <dbReference type="Proteomes" id="UP001157017"/>
    </source>
</evidence>
<accession>A0ABQ6JEL4</accession>
<dbReference type="Pfam" id="PF13399">
    <property type="entry name" value="LytR_C"/>
    <property type="match status" value="1"/>
</dbReference>
<reference evidence="4" key="1">
    <citation type="journal article" date="2019" name="Int. J. Syst. Evol. Microbiol.">
        <title>The Global Catalogue of Microorganisms (GCM) 10K type strain sequencing project: providing services to taxonomists for standard genome sequencing and annotation.</title>
        <authorList>
            <consortium name="The Broad Institute Genomics Platform"/>
            <consortium name="The Broad Institute Genome Sequencing Center for Infectious Disease"/>
            <person name="Wu L."/>
            <person name="Ma J."/>
        </authorList>
    </citation>
    <scope>NUCLEOTIDE SEQUENCE [LARGE SCALE GENOMIC DNA]</scope>
    <source>
        <strain evidence="4">NBRC 108730</strain>
    </source>
</reference>
<comment type="caution">
    <text evidence="3">The sequence shown here is derived from an EMBL/GenBank/DDBJ whole genome shotgun (WGS) entry which is preliminary data.</text>
</comment>
<proteinExistence type="predicted"/>
<name>A0ABQ6JEL4_9ACTN</name>
<evidence type="ECO:0000256" key="1">
    <source>
        <dbReference type="SAM" id="MobiDB-lite"/>
    </source>
</evidence>
<dbReference type="Gene3D" id="3.30.70.2390">
    <property type="match status" value="1"/>
</dbReference>